<reference evidence="1" key="1">
    <citation type="submission" date="2024-06" db="EMBL/GenBank/DDBJ databases">
        <title>Caulobacter inopinatus, sp. nov.</title>
        <authorList>
            <person name="Donachie S.P."/>
        </authorList>
    </citation>
    <scope>NUCLEOTIDE SEQUENCE</scope>
    <source>
        <strain evidence="1">73W</strain>
    </source>
</reference>
<dbReference type="EMBL" id="CP158375">
    <property type="protein sequence ID" value="XDO98394.1"/>
    <property type="molecule type" value="Genomic_DNA"/>
</dbReference>
<evidence type="ECO:0000313" key="1">
    <source>
        <dbReference type="EMBL" id="XDO98394.1"/>
    </source>
</evidence>
<name>A0AB39KXK4_9CAUL</name>
<dbReference type="RefSeq" id="WP_369062268.1">
    <property type="nucleotide sequence ID" value="NZ_CP158375.1"/>
</dbReference>
<dbReference type="AlphaFoldDB" id="A0AB39KXK4"/>
<proteinExistence type="predicted"/>
<accession>A0AB39KXK4</accession>
<sequence length="67" mass="7343">MNLRQDLDQEIDQHDGAVDLVLLVPEDRWTALIAEPGIQSTDGDEAVYRGVKLKRAPVTAVIPGEGF</sequence>
<protein>
    <submittedName>
        <fullName evidence="1">Uncharacterized protein</fullName>
    </submittedName>
</protein>
<gene>
    <name evidence="1" type="ORF">ABOZ73_08265</name>
</gene>
<organism evidence="1">
    <name type="scientific">Caulobacter sp. 73W</name>
    <dbReference type="NCBI Taxonomy" id="3161137"/>
    <lineage>
        <taxon>Bacteria</taxon>
        <taxon>Pseudomonadati</taxon>
        <taxon>Pseudomonadota</taxon>
        <taxon>Alphaproteobacteria</taxon>
        <taxon>Caulobacterales</taxon>
        <taxon>Caulobacteraceae</taxon>
        <taxon>Caulobacter</taxon>
    </lineage>
</organism>